<evidence type="ECO:0000313" key="2">
    <source>
        <dbReference type="Proteomes" id="UP000192602"/>
    </source>
</evidence>
<accession>A0A1W1WV37</accession>
<dbReference type="AlphaFoldDB" id="A0A1W1WV37"/>
<keyword evidence="2" id="KW-1185">Reference proteome</keyword>
<reference evidence="2" key="1">
    <citation type="submission" date="2017-04" db="EMBL/GenBank/DDBJ databases">
        <authorList>
            <person name="Varghese N."/>
            <person name="Submissions S."/>
        </authorList>
    </citation>
    <scope>NUCLEOTIDE SEQUENCE [LARGE SCALE GENOMIC DNA]</scope>
    <source>
        <strain evidence="2">DSM 16512</strain>
    </source>
</reference>
<sequence length="192" mass="22025">MKFSHIFLIVFNLFLVLGNIEADSNFQIDSKSNFNNLSFLVENLSNKNFPINGYFSHYGQGAFDWLYVSAISMNIYKLDGMDENGYLKWTPLSKYFDEVQVTGKIIHIGKKKDVLHSSQGSETGNSNSSTSEEIFFEPGLERCIRKTLNISNTQAITKDMLLNITSLTCYNSQIVTCNVKIHHRRKMKMYHP</sequence>
<organism evidence="1 2">
    <name type="scientific">Nitratiruptor tergarcus DSM 16512</name>
    <dbReference type="NCBI Taxonomy" id="1069081"/>
    <lineage>
        <taxon>Bacteria</taxon>
        <taxon>Pseudomonadati</taxon>
        <taxon>Campylobacterota</taxon>
        <taxon>Epsilonproteobacteria</taxon>
        <taxon>Nautiliales</taxon>
        <taxon>Nitratiruptoraceae</taxon>
        <taxon>Nitratiruptor</taxon>
    </lineage>
</organism>
<dbReference type="Proteomes" id="UP000192602">
    <property type="component" value="Unassembled WGS sequence"/>
</dbReference>
<dbReference type="RefSeq" id="WP_084276426.1">
    <property type="nucleotide sequence ID" value="NZ_AP026671.1"/>
</dbReference>
<gene>
    <name evidence="1" type="ORF">SAMN05660197_1880</name>
</gene>
<evidence type="ECO:0000313" key="1">
    <source>
        <dbReference type="EMBL" id="SMC10049.1"/>
    </source>
</evidence>
<dbReference type="EMBL" id="FWWZ01000001">
    <property type="protein sequence ID" value="SMC10049.1"/>
    <property type="molecule type" value="Genomic_DNA"/>
</dbReference>
<proteinExistence type="predicted"/>
<name>A0A1W1WV37_9BACT</name>
<dbReference type="STRING" id="1069081.SAMN05660197_1880"/>
<protein>
    <submittedName>
        <fullName evidence="1">Uncharacterized protein</fullName>
    </submittedName>
</protein>